<keyword evidence="1" id="KW-0812">Transmembrane</keyword>
<keyword evidence="1" id="KW-1133">Transmembrane helix</keyword>
<feature type="transmembrane region" description="Helical" evidence="1">
    <location>
        <begin position="344"/>
        <end position="369"/>
    </location>
</feature>
<dbReference type="EMBL" id="MN740535">
    <property type="protein sequence ID" value="QHU32063.1"/>
    <property type="molecule type" value="Genomic_DNA"/>
</dbReference>
<keyword evidence="1" id="KW-0472">Membrane</keyword>
<evidence type="ECO:0000313" key="2">
    <source>
        <dbReference type="EMBL" id="QHU32063.1"/>
    </source>
</evidence>
<dbReference type="AlphaFoldDB" id="A0A6C0LNK8"/>
<protein>
    <submittedName>
        <fullName evidence="2">Uncharacterized protein</fullName>
    </submittedName>
</protein>
<proteinExistence type="predicted"/>
<sequence length="413" mass="45064">MSTIADNFFSCRETPANFPSGLKLSIIPESPTSILRIISQIPGPGNYTGPIDFFFDINENPTTSIHFNGFMYNLSKSYLCMPGIHKIVGETKVCNAELVIVFNPSQSTSSKQLPIMLCIPVESGIRINPQSQKYFATLGTGVTPNRPTLGSILPSNPKFVAYNGFNFMLTLNNNDTLKKCSDIPASPKNNVRYMVCQTSIGMAVSDYNRLDGQLARKPRPISANDYAPLEQLLLPPKSTDEVSSARYTQLTTLITNVKIEAADALATVALKNSKGIATSDMKCKPLRPGGRGLRVDMTKGGTTLQKELTKTQDDLNNMDLGQIDPGITPSTPENMQPGDVERGLSMFFGIILGLVILAAIVFFVQWLVYGKSYTNVMDFLTKQKGSASKITSALPSLPRVGFPDIPKMLCPKE</sequence>
<reference evidence="2" key="1">
    <citation type="journal article" date="2020" name="Nature">
        <title>Giant virus diversity and host interactions through global metagenomics.</title>
        <authorList>
            <person name="Schulz F."/>
            <person name="Roux S."/>
            <person name="Paez-Espino D."/>
            <person name="Jungbluth S."/>
            <person name="Walsh D.A."/>
            <person name="Denef V.J."/>
            <person name="McMahon K.D."/>
            <person name="Konstantinidis K.T."/>
            <person name="Eloe-Fadrosh E.A."/>
            <person name="Kyrpides N.C."/>
            <person name="Woyke T."/>
        </authorList>
    </citation>
    <scope>NUCLEOTIDE SEQUENCE</scope>
    <source>
        <strain evidence="2">GVMAG-M-3300027963-41</strain>
    </source>
</reference>
<evidence type="ECO:0000256" key="1">
    <source>
        <dbReference type="SAM" id="Phobius"/>
    </source>
</evidence>
<organism evidence="2">
    <name type="scientific">viral metagenome</name>
    <dbReference type="NCBI Taxonomy" id="1070528"/>
    <lineage>
        <taxon>unclassified sequences</taxon>
        <taxon>metagenomes</taxon>
        <taxon>organismal metagenomes</taxon>
    </lineage>
</organism>
<name>A0A6C0LNK8_9ZZZZ</name>
<accession>A0A6C0LNK8</accession>